<keyword evidence="2" id="KW-1133">Transmembrane helix</keyword>
<reference evidence="4" key="1">
    <citation type="journal article" date="2019" name="Int. J. Syst. Evol. Microbiol.">
        <title>The Global Catalogue of Microorganisms (GCM) 10K type strain sequencing project: providing services to taxonomists for standard genome sequencing and annotation.</title>
        <authorList>
            <consortium name="The Broad Institute Genomics Platform"/>
            <consortium name="The Broad Institute Genome Sequencing Center for Infectious Disease"/>
            <person name="Wu L."/>
            <person name="Ma J."/>
        </authorList>
    </citation>
    <scope>NUCLEOTIDE SEQUENCE [LARGE SCALE GENOMIC DNA]</scope>
    <source>
        <strain evidence="4">JCM 7356</strain>
    </source>
</reference>
<organism evidence="3 4">
    <name type="scientific">Kitasatospora cystarginea</name>
    <dbReference type="NCBI Taxonomy" id="58350"/>
    <lineage>
        <taxon>Bacteria</taxon>
        <taxon>Bacillati</taxon>
        <taxon>Actinomycetota</taxon>
        <taxon>Actinomycetes</taxon>
        <taxon>Kitasatosporales</taxon>
        <taxon>Streptomycetaceae</taxon>
        <taxon>Kitasatospora</taxon>
    </lineage>
</organism>
<keyword evidence="4" id="KW-1185">Reference proteome</keyword>
<proteinExistence type="predicted"/>
<evidence type="ECO:0000256" key="1">
    <source>
        <dbReference type="SAM" id="MobiDB-lite"/>
    </source>
</evidence>
<evidence type="ECO:0000256" key="2">
    <source>
        <dbReference type="SAM" id="Phobius"/>
    </source>
</evidence>
<protein>
    <submittedName>
        <fullName evidence="3">Uncharacterized protein</fullName>
    </submittedName>
</protein>
<feature type="region of interest" description="Disordered" evidence="1">
    <location>
        <begin position="143"/>
        <end position="180"/>
    </location>
</feature>
<dbReference type="EMBL" id="BAAATR010000033">
    <property type="protein sequence ID" value="GAA2266172.1"/>
    <property type="molecule type" value="Genomic_DNA"/>
</dbReference>
<evidence type="ECO:0000313" key="3">
    <source>
        <dbReference type="EMBL" id="GAA2266172.1"/>
    </source>
</evidence>
<evidence type="ECO:0000313" key="4">
    <source>
        <dbReference type="Proteomes" id="UP001500305"/>
    </source>
</evidence>
<keyword evidence="2" id="KW-0472">Membrane</keyword>
<dbReference type="Proteomes" id="UP001500305">
    <property type="component" value="Unassembled WGS sequence"/>
</dbReference>
<accession>A0ABN3EPW1</accession>
<dbReference type="RefSeq" id="WP_344639556.1">
    <property type="nucleotide sequence ID" value="NZ_BAAATR010000033.1"/>
</dbReference>
<gene>
    <name evidence="3" type="ORF">GCM10010430_58960</name>
</gene>
<comment type="caution">
    <text evidence="3">The sequence shown here is derived from an EMBL/GenBank/DDBJ whole genome shotgun (WGS) entry which is preliminary data.</text>
</comment>
<keyword evidence="2" id="KW-0812">Transmembrane</keyword>
<name>A0ABN3EPW1_9ACTN</name>
<feature type="transmembrane region" description="Helical" evidence="2">
    <location>
        <begin position="86"/>
        <end position="107"/>
    </location>
</feature>
<sequence>MAAGLAGSLPHTLSAGLTAKGVPAADARTSASLPPVGILFAVSLGYTPLRQLLGPQVLGQLPAAGAQTLTGREYFPQLISEPFHQGLIVVFWLAIAMSLVAAAASLARGRVRIPRPAAEAVHSAGDAPAERIITSAGRACRRAADHAPGRARAGRSRGATGTMSGTPGTPSPAGGPLSPDTIAHLRPAPDISSTIVCVNIFHYKTRDR</sequence>
<feature type="compositionally biased region" description="Low complexity" evidence="1">
    <location>
        <begin position="156"/>
        <end position="176"/>
    </location>
</feature>